<name>S3CI27_GLAL2</name>
<dbReference type="Proteomes" id="UP000016922">
    <property type="component" value="Unassembled WGS sequence"/>
</dbReference>
<dbReference type="FunFam" id="1.10.150.60:FF:000021">
    <property type="entry name" value="Chromatin structure-remodeling complex subunit rsc9"/>
    <property type="match status" value="1"/>
</dbReference>
<dbReference type="HOGENOM" id="CLU_008152_1_0_1"/>
<accession>S3CI27</accession>
<dbReference type="KEGG" id="glz:GLAREA_01417"/>
<dbReference type="PANTHER" id="PTHR22970:SF14">
    <property type="entry name" value="AT-RICH INTERACTIVE DOMAIN-CONTAINING PROTEIN 2"/>
    <property type="match status" value="1"/>
</dbReference>
<dbReference type="AlphaFoldDB" id="S3CI27"/>
<sequence>MAPSPHPDSLSSSIEYTPEYNAFIEKLAEYHEKRGTEFIREPRVGSRSIDLFKLYTMVMERGGYDKVSDEKLAWRKLGQDFNLGTLNLPALAFSLKTVYYKNLAAYEISTVHGKEPPPKEILEYQTAKGGALLTRTMENYKPRKDMNDHSEASGDDGTPARGERNGSEETPGSGGRVTRGLRQAPPQRILFQPDTQSSRQSRHITSNNSHTSTPQHSSQPNQQPRGASTSYNPSSNIDNMSLAVANYEPRPQMPLTLRPVITPSNNPQEYARRLKAKIASLNANGRPVPPANRGIMLPGSGFDGPNIYVRCLCALKSGIASEQDYALHHLVKISMERGDKYRFESFAGLAEALIEKMLEVSSLFYQVDWQISYTEDGTMFSSNVLDGAEGTPNILERIARLTKLDVDDNIQPAEFSDALLQVIEAALTMRNMVMLEENAQYVSEMAPLRDFLSIALNLPNLESVIELKHYALDIAEQLTRYLHFEENDPLYISLLAQLQSQDRGAILTSLRAIGRISMDLEENNLLRGVPKAAVQNIMDWTILNDEEMVHACLDFLYQYTAVVDNVDFLTTNVQVEPLVNQLTRLLTHGAKDVVKEIGRVPDGREPAPDDLARLPRELLTQLLRLEEPDRSSQWLRCLFEEDPQQAITQIKLWAAYQECFIPTVQETGRSILPAADFIKNVSSTFVDKATAQVQTRPGEEPKFVIKGIRMRSVPVDFQGEPYHKCLWNVHSHTGAVVPCGEFFMSPNEMFRHIMQTHLRASPLADGKFANQENSYACYWGDCNRFHQSPATKLVQLASHIKLHLPTAKPTNQQGSQSRRMKLSYVIPGVRQPFHWQQTAADEQHQAAGIPLSAVLVLRNLARNLSKTDAEQNVVKLGGVSFVDKLFKPVEPRLYEVMAHNKALTMYMTDLLSSVNAS</sequence>
<feature type="domain" description="ARID" evidence="6">
    <location>
        <begin position="17"/>
        <end position="111"/>
    </location>
</feature>
<dbReference type="GO" id="GO:0016586">
    <property type="term" value="C:RSC-type complex"/>
    <property type="evidence" value="ECO:0007669"/>
    <property type="project" value="TreeGrafter"/>
</dbReference>
<feature type="compositionally biased region" description="Basic and acidic residues" evidence="5">
    <location>
        <begin position="141"/>
        <end position="152"/>
    </location>
</feature>
<evidence type="ECO:0000256" key="3">
    <source>
        <dbReference type="ARBA" id="ARBA00023163"/>
    </source>
</evidence>
<dbReference type="SMART" id="SM01014">
    <property type="entry name" value="ARID"/>
    <property type="match status" value="1"/>
</dbReference>
<evidence type="ECO:0000313" key="9">
    <source>
        <dbReference type="Proteomes" id="UP000016922"/>
    </source>
</evidence>
<protein>
    <submittedName>
        <fullName evidence="8">ARID-like protein</fullName>
    </submittedName>
</protein>
<dbReference type="SMART" id="SM00501">
    <property type="entry name" value="BRIGHT"/>
    <property type="match status" value="1"/>
</dbReference>
<dbReference type="PROSITE" id="PS51011">
    <property type="entry name" value="ARID"/>
    <property type="match status" value="1"/>
</dbReference>
<dbReference type="GO" id="GO:0003677">
    <property type="term" value="F:DNA binding"/>
    <property type="evidence" value="ECO:0007669"/>
    <property type="project" value="InterPro"/>
</dbReference>
<dbReference type="GeneID" id="19460475"/>
<dbReference type="Gene3D" id="3.30.160.60">
    <property type="entry name" value="Classic Zinc Finger"/>
    <property type="match status" value="1"/>
</dbReference>
<dbReference type="InterPro" id="IPR003150">
    <property type="entry name" value="DNA-bd_RFX"/>
</dbReference>
<keyword evidence="2" id="KW-0805">Transcription regulation</keyword>
<dbReference type="OrthoDB" id="338531at2759"/>
<dbReference type="GO" id="GO:0006325">
    <property type="term" value="P:chromatin organization"/>
    <property type="evidence" value="ECO:0007669"/>
    <property type="project" value="UniProtKB-KW"/>
</dbReference>
<dbReference type="InterPro" id="IPR036431">
    <property type="entry name" value="ARID_dom_sf"/>
</dbReference>
<keyword evidence="4" id="KW-0539">Nucleus</keyword>
<dbReference type="InterPro" id="IPR052406">
    <property type="entry name" value="Chromatin_Remodeling_Comp"/>
</dbReference>
<dbReference type="OMA" id="DKYKFDS"/>
<gene>
    <name evidence="8" type="ORF">GLAREA_01417</name>
</gene>
<evidence type="ECO:0000259" key="6">
    <source>
        <dbReference type="PROSITE" id="PS51011"/>
    </source>
</evidence>
<evidence type="ECO:0000256" key="2">
    <source>
        <dbReference type="ARBA" id="ARBA00023015"/>
    </source>
</evidence>
<keyword evidence="9" id="KW-1185">Reference proteome</keyword>
<feature type="compositionally biased region" description="Polar residues" evidence="5">
    <location>
        <begin position="193"/>
        <end position="237"/>
    </location>
</feature>
<reference evidence="8 9" key="1">
    <citation type="journal article" date="2013" name="BMC Genomics">
        <title>Genomics-driven discovery of the pneumocandin biosynthetic gene cluster in the fungus Glarea lozoyensis.</title>
        <authorList>
            <person name="Chen L."/>
            <person name="Yue Q."/>
            <person name="Zhang X."/>
            <person name="Xiang M."/>
            <person name="Wang C."/>
            <person name="Li S."/>
            <person name="Che Y."/>
            <person name="Ortiz-Lopez F.J."/>
            <person name="Bills G.F."/>
            <person name="Liu X."/>
            <person name="An Z."/>
        </authorList>
    </citation>
    <scope>NUCLEOTIDE SEQUENCE [LARGE SCALE GENOMIC DNA]</scope>
    <source>
        <strain evidence="9">ATCC 20868 / MF5171</strain>
    </source>
</reference>
<dbReference type="SUPFAM" id="SSF46774">
    <property type="entry name" value="ARID-like"/>
    <property type="match status" value="1"/>
</dbReference>
<organism evidence="8 9">
    <name type="scientific">Glarea lozoyensis (strain ATCC 20868 / MF5171)</name>
    <dbReference type="NCBI Taxonomy" id="1116229"/>
    <lineage>
        <taxon>Eukaryota</taxon>
        <taxon>Fungi</taxon>
        <taxon>Dikarya</taxon>
        <taxon>Ascomycota</taxon>
        <taxon>Pezizomycotina</taxon>
        <taxon>Leotiomycetes</taxon>
        <taxon>Helotiales</taxon>
        <taxon>Helotiaceae</taxon>
        <taxon>Glarea</taxon>
    </lineage>
</organism>
<keyword evidence="1" id="KW-0156">Chromatin regulator</keyword>
<dbReference type="Pfam" id="PF01388">
    <property type="entry name" value="ARID"/>
    <property type="match status" value="1"/>
</dbReference>
<keyword evidence="3" id="KW-0804">Transcription</keyword>
<evidence type="ECO:0000313" key="8">
    <source>
        <dbReference type="EMBL" id="EPE25505.1"/>
    </source>
</evidence>
<dbReference type="Gene3D" id="1.10.150.60">
    <property type="entry name" value="ARID DNA-binding domain"/>
    <property type="match status" value="1"/>
</dbReference>
<dbReference type="RefSeq" id="XP_008086824.1">
    <property type="nucleotide sequence ID" value="XM_008088633.1"/>
</dbReference>
<dbReference type="CDD" id="cd16100">
    <property type="entry name" value="ARID"/>
    <property type="match status" value="1"/>
</dbReference>
<evidence type="ECO:0000256" key="1">
    <source>
        <dbReference type="ARBA" id="ARBA00022853"/>
    </source>
</evidence>
<dbReference type="GO" id="GO:0006355">
    <property type="term" value="P:regulation of DNA-templated transcription"/>
    <property type="evidence" value="ECO:0007669"/>
    <property type="project" value="InterPro"/>
</dbReference>
<dbReference type="PANTHER" id="PTHR22970">
    <property type="entry name" value="AT-RICH INTERACTIVE DOMAIN-CONTAINING PROTEIN 2"/>
    <property type="match status" value="1"/>
</dbReference>
<dbReference type="PROSITE" id="PS51526">
    <property type="entry name" value="RFX_DBD"/>
    <property type="match status" value="1"/>
</dbReference>
<proteinExistence type="predicted"/>
<dbReference type="EMBL" id="KE145371">
    <property type="protein sequence ID" value="EPE25505.1"/>
    <property type="molecule type" value="Genomic_DNA"/>
</dbReference>
<evidence type="ECO:0000259" key="7">
    <source>
        <dbReference type="PROSITE" id="PS51526"/>
    </source>
</evidence>
<evidence type="ECO:0000256" key="5">
    <source>
        <dbReference type="SAM" id="MobiDB-lite"/>
    </source>
</evidence>
<feature type="region of interest" description="Disordered" evidence="5">
    <location>
        <begin position="141"/>
        <end position="237"/>
    </location>
</feature>
<dbReference type="SUPFAM" id="SSF48371">
    <property type="entry name" value="ARM repeat"/>
    <property type="match status" value="1"/>
</dbReference>
<evidence type="ECO:0000256" key="4">
    <source>
        <dbReference type="ARBA" id="ARBA00023242"/>
    </source>
</evidence>
<dbReference type="STRING" id="1116229.S3CI27"/>
<feature type="domain" description="RFX-type winged-helix" evidence="7">
    <location>
        <begin position="631"/>
        <end position="712"/>
    </location>
</feature>
<dbReference type="InterPro" id="IPR001606">
    <property type="entry name" value="ARID_dom"/>
</dbReference>
<dbReference type="eggNOG" id="ENOG502QVTM">
    <property type="taxonomic scope" value="Eukaryota"/>
</dbReference>
<dbReference type="InterPro" id="IPR016024">
    <property type="entry name" value="ARM-type_fold"/>
</dbReference>